<dbReference type="Proteomes" id="UP000067683">
    <property type="component" value="Chromosome"/>
</dbReference>
<gene>
    <name evidence="2" type="ORF">AUC31_05575</name>
</gene>
<dbReference type="Pfam" id="PF01381">
    <property type="entry name" value="HTH_3"/>
    <property type="match status" value="1"/>
</dbReference>
<dbReference type="PANTHER" id="PTHR37038">
    <property type="entry name" value="TRANSCRIPTIONAL REGULATOR-RELATED"/>
    <property type="match status" value="1"/>
</dbReference>
<feature type="domain" description="HTH cro/C1-type" evidence="1">
    <location>
        <begin position="21"/>
        <end position="75"/>
    </location>
</feature>
<evidence type="ECO:0000313" key="3">
    <source>
        <dbReference type="Proteomes" id="UP000067683"/>
    </source>
</evidence>
<proteinExistence type="predicted"/>
<evidence type="ECO:0000259" key="1">
    <source>
        <dbReference type="PROSITE" id="PS50943"/>
    </source>
</evidence>
<name>A0A0U2ZAR1_9BACL</name>
<dbReference type="SMART" id="SM00530">
    <property type="entry name" value="HTH_XRE"/>
    <property type="match status" value="1"/>
</dbReference>
<reference evidence="2" key="1">
    <citation type="submission" date="2016-01" db="EMBL/GenBank/DDBJ databases">
        <title>Complete genome of Planococcus rifietoensis type strain M8.</title>
        <authorList>
            <person name="See-Too W.S."/>
        </authorList>
    </citation>
    <scope>NUCLEOTIDE SEQUENCE [LARGE SCALE GENOMIC DNA]</scope>
    <source>
        <strain evidence="2">M8</strain>
    </source>
</reference>
<dbReference type="SUPFAM" id="SSF48452">
    <property type="entry name" value="TPR-like"/>
    <property type="match status" value="1"/>
</dbReference>
<dbReference type="STRING" id="200991.AUC31_05575"/>
<dbReference type="InterPro" id="IPR010982">
    <property type="entry name" value="Lambda_DNA-bd_dom_sf"/>
</dbReference>
<dbReference type="KEGG" id="prt:AUC31_05575"/>
<dbReference type="OrthoDB" id="252257at2"/>
<dbReference type="GO" id="GO:0003677">
    <property type="term" value="F:DNA binding"/>
    <property type="evidence" value="ECO:0007669"/>
    <property type="project" value="InterPro"/>
</dbReference>
<dbReference type="InterPro" id="IPR053163">
    <property type="entry name" value="HTH-type_regulator_Rgg"/>
</dbReference>
<organism evidence="2 3">
    <name type="scientific">Planococcus rifietoensis</name>
    <dbReference type="NCBI Taxonomy" id="200991"/>
    <lineage>
        <taxon>Bacteria</taxon>
        <taxon>Bacillati</taxon>
        <taxon>Bacillota</taxon>
        <taxon>Bacilli</taxon>
        <taxon>Bacillales</taxon>
        <taxon>Caryophanaceae</taxon>
        <taxon>Planococcus</taxon>
    </lineage>
</organism>
<dbReference type="PANTHER" id="PTHR37038:SF14">
    <property type="entry name" value="TRANSCRIPTIONAL ACTIVATOR"/>
    <property type="match status" value="1"/>
</dbReference>
<dbReference type="CDD" id="cd00093">
    <property type="entry name" value="HTH_XRE"/>
    <property type="match status" value="1"/>
</dbReference>
<evidence type="ECO:0000313" key="2">
    <source>
        <dbReference type="EMBL" id="ALS76987.1"/>
    </source>
</evidence>
<keyword evidence="3" id="KW-1185">Reference proteome</keyword>
<sequence>MCYYLYILTKKGEFMNIGSVIKYYRLKHNLTQSQLADGICSVSHLSKIESNTYTPHEETYEALLLKMGVQLKKELEHQKRLEQQLGRFIDCALHYDLDNLHKIYEELLDEDDYLQSTDLVNQYELYKFRYYVLDLQMDKASAQQKLLEKLKASFTAPELWMSRFFQALYFTTLGQQKEAMDLMYRLDQGLQSIPQKLEGEFYYQKARILIVHDRLELSAYFAERAVRSYEMHHNYIRLLHAQLLLAINYTRRNLSTQAASLYEVVKRNAHLTHQNELYQSVLYNYAELMKSQKQDSQAFELFSELKDVVQPGSYIHKAVIVNLLELKGISEEETVELIEQLRMPGTPKDEEYFKLYSDYYGKREFSQQELLNYKEDKMFPFFKKYGYIKDTKHLSEELAAHYKEQQDWQKAYYYQTQFLESDGD</sequence>
<dbReference type="Gene3D" id="1.10.260.40">
    <property type="entry name" value="lambda repressor-like DNA-binding domains"/>
    <property type="match status" value="1"/>
</dbReference>
<dbReference type="InterPro" id="IPR001387">
    <property type="entry name" value="Cro/C1-type_HTH"/>
</dbReference>
<dbReference type="EMBL" id="CP013659">
    <property type="protein sequence ID" value="ALS76987.1"/>
    <property type="molecule type" value="Genomic_DNA"/>
</dbReference>
<dbReference type="InterPro" id="IPR011990">
    <property type="entry name" value="TPR-like_helical_dom_sf"/>
</dbReference>
<dbReference type="Gene3D" id="1.25.40.10">
    <property type="entry name" value="Tetratricopeptide repeat domain"/>
    <property type="match status" value="1"/>
</dbReference>
<dbReference type="SUPFAM" id="SSF47413">
    <property type="entry name" value="lambda repressor-like DNA-binding domains"/>
    <property type="match status" value="1"/>
</dbReference>
<protein>
    <submittedName>
        <fullName evidence="2">Transcriptional regulator</fullName>
    </submittedName>
</protein>
<dbReference type="PROSITE" id="PS50943">
    <property type="entry name" value="HTH_CROC1"/>
    <property type="match status" value="1"/>
</dbReference>
<accession>A0A0U2ZAR1</accession>
<dbReference type="AlphaFoldDB" id="A0A0U2ZAR1"/>